<dbReference type="RefSeq" id="WP_106008951.1">
    <property type="nucleotide sequence ID" value="NZ_JAKEUH010000395.1"/>
</dbReference>
<dbReference type="Proteomes" id="UP000238163">
    <property type="component" value="Unassembled WGS sequence"/>
</dbReference>
<evidence type="ECO:0000313" key="2">
    <source>
        <dbReference type="EMBL" id="PRQ65162.1"/>
    </source>
</evidence>
<dbReference type="Pfam" id="PF01656">
    <property type="entry name" value="CbiA"/>
    <property type="match status" value="1"/>
</dbReference>
<comment type="caution">
    <text evidence="2">The sequence shown here is derived from an EMBL/GenBank/DDBJ whole genome shotgun (WGS) entry which is preliminary data.</text>
</comment>
<gene>
    <name evidence="2" type="ORF">COR51_23870</name>
</gene>
<sequence>MSSQTQYTPFRKSVIAVASAKGGVGKSTHTFNLAVFYHQNLKLNVLVLDVEKQPSLSEIAYQGSKVEGKRLDIKHYFDAEQLLDDVEMFKMRYDLILIDTAGADVDIQSGLDAEAQEAMNESALATADYVVVPAKPSALDARKTLKFSKSLTKWMKARRGGLGAICFLNEAKMRENLTREVHSQMKNGLLIEYSDNFIMHSPYVAEAIMYGLGTTEFKPKHPISEQIAALATEIMDNVQNHLAQLEG</sequence>
<name>A0ABX5D888_9VIBR</name>
<protein>
    <recommendedName>
        <fullName evidence="1">CobQ/CobB/MinD/ParA nucleotide binding domain-containing protein</fullName>
    </recommendedName>
</protein>
<keyword evidence="3" id="KW-1185">Reference proteome</keyword>
<reference evidence="2 3" key="1">
    <citation type="submission" date="2018-03" db="EMBL/GenBank/DDBJ databases">
        <title>Genetic Diversity and Phenotypic Plasticity of AHL Mediated Quorum Sensing in Environmental Strains of Vibrio mediterranei.</title>
        <authorList>
            <person name="Lantoine F."/>
            <person name="Vouve F."/>
        </authorList>
    </citation>
    <scope>NUCLEOTIDE SEQUENCE [LARGE SCALE GENOMIC DNA]</scope>
    <source>
        <strain evidence="2 3">17LN0615E</strain>
    </source>
</reference>
<dbReference type="InterPro" id="IPR050678">
    <property type="entry name" value="DNA_Partitioning_ATPase"/>
</dbReference>
<feature type="domain" description="CobQ/CobB/MinD/ParA nucleotide binding" evidence="1">
    <location>
        <begin position="15"/>
        <end position="93"/>
    </location>
</feature>
<dbReference type="PANTHER" id="PTHR13696:SF96">
    <property type="entry name" value="COBQ_COBB_MIND_PARA NUCLEOTIDE BINDING DOMAIN-CONTAINING PROTEIN"/>
    <property type="match status" value="1"/>
</dbReference>
<dbReference type="Gene3D" id="3.40.50.300">
    <property type="entry name" value="P-loop containing nucleotide triphosphate hydrolases"/>
    <property type="match status" value="1"/>
</dbReference>
<accession>A0ABX5D888</accession>
<proteinExistence type="predicted"/>
<dbReference type="CDD" id="cd02042">
    <property type="entry name" value="ParAB_family"/>
    <property type="match status" value="1"/>
</dbReference>
<evidence type="ECO:0000259" key="1">
    <source>
        <dbReference type="Pfam" id="PF01656"/>
    </source>
</evidence>
<evidence type="ECO:0000313" key="3">
    <source>
        <dbReference type="Proteomes" id="UP000238163"/>
    </source>
</evidence>
<dbReference type="PIRSF" id="PIRSF009320">
    <property type="entry name" value="Nuc_binding_HP_1000"/>
    <property type="match status" value="1"/>
</dbReference>
<dbReference type="PANTHER" id="PTHR13696">
    <property type="entry name" value="P-LOOP CONTAINING NUCLEOSIDE TRIPHOSPHATE HYDROLASE"/>
    <property type="match status" value="1"/>
</dbReference>
<dbReference type="EMBL" id="NWTN01000026">
    <property type="protein sequence ID" value="PRQ65162.1"/>
    <property type="molecule type" value="Genomic_DNA"/>
</dbReference>
<organism evidence="2 3">
    <name type="scientific">Vibrio mediterranei</name>
    <dbReference type="NCBI Taxonomy" id="689"/>
    <lineage>
        <taxon>Bacteria</taxon>
        <taxon>Pseudomonadati</taxon>
        <taxon>Pseudomonadota</taxon>
        <taxon>Gammaproteobacteria</taxon>
        <taxon>Vibrionales</taxon>
        <taxon>Vibrionaceae</taxon>
        <taxon>Vibrio</taxon>
    </lineage>
</organism>
<dbReference type="InterPro" id="IPR002586">
    <property type="entry name" value="CobQ/CobB/MinD/ParA_Nub-bd_dom"/>
</dbReference>
<dbReference type="SUPFAM" id="SSF52540">
    <property type="entry name" value="P-loop containing nucleoside triphosphate hydrolases"/>
    <property type="match status" value="1"/>
</dbReference>
<dbReference type="InterPro" id="IPR027417">
    <property type="entry name" value="P-loop_NTPase"/>
</dbReference>